<sequence length="88" mass="10012">MNPSHYPGWYYPSYESLELDSQQPHPTDSNFEPYRPSNQCCQYPPTGLASHHALADYPPGVPSTQHAIPYNPPRILPTRDNRHQPQGV</sequence>
<evidence type="ECO:0000313" key="1">
    <source>
        <dbReference type="EMBL" id="KAF9649961.1"/>
    </source>
</evidence>
<keyword evidence="2" id="KW-1185">Reference proteome</keyword>
<name>A0ACB6ZKP2_THEGA</name>
<evidence type="ECO:0000313" key="2">
    <source>
        <dbReference type="Proteomes" id="UP000886501"/>
    </source>
</evidence>
<comment type="caution">
    <text evidence="1">The sequence shown here is derived from an EMBL/GenBank/DDBJ whole genome shotgun (WGS) entry which is preliminary data.</text>
</comment>
<organism evidence="1 2">
    <name type="scientific">Thelephora ganbajun</name>
    <name type="common">Ganba fungus</name>
    <dbReference type="NCBI Taxonomy" id="370292"/>
    <lineage>
        <taxon>Eukaryota</taxon>
        <taxon>Fungi</taxon>
        <taxon>Dikarya</taxon>
        <taxon>Basidiomycota</taxon>
        <taxon>Agaricomycotina</taxon>
        <taxon>Agaricomycetes</taxon>
        <taxon>Thelephorales</taxon>
        <taxon>Thelephoraceae</taxon>
        <taxon>Thelephora</taxon>
    </lineage>
</organism>
<protein>
    <submittedName>
        <fullName evidence="1">Uncharacterized protein</fullName>
    </submittedName>
</protein>
<dbReference type="EMBL" id="MU117990">
    <property type="protein sequence ID" value="KAF9649961.1"/>
    <property type="molecule type" value="Genomic_DNA"/>
</dbReference>
<proteinExistence type="predicted"/>
<reference evidence="1" key="2">
    <citation type="journal article" date="2020" name="Nat. Commun.">
        <title>Large-scale genome sequencing of mycorrhizal fungi provides insights into the early evolution of symbiotic traits.</title>
        <authorList>
            <person name="Miyauchi S."/>
            <person name="Kiss E."/>
            <person name="Kuo A."/>
            <person name="Drula E."/>
            <person name="Kohler A."/>
            <person name="Sanchez-Garcia M."/>
            <person name="Morin E."/>
            <person name="Andreopoulos B."/>
            <person name="Barry K.W."/>
            <person name="Bonito G."/>
            <person name="Buee M."/>
            <person name="Carver A."/>
            <person name="Chen C."/>
            <person name="Cichocki N."/>
            <person name="Clum A."/>
            <person name="Culley D."/>
            <person name="Crous P.W."/>
            <person name="Fauchery L."/>
            <person name="Girlanda M."/>
            <person name="Hayes R.D."/>
            <person name="Keri Z."/>
            <person name="LaButti K."/>
            <person name="Lipzen A."/>
            <person name="Lombard V."/>
            <person name="Magnuson J."/>
            <person name="Maillard F."/>
            <person name="Murat C."/>
            <person name="Nolan M."/>
            <person name="Ohm R.A."/>
            <person name="Pangilinan J."/>
            <person name="Pereira M.F."/>
            <person name="Perotto S."/>
            <person name="Peter M."/>
            <person name="Pfister S."/>
            <person name="Riley R."/>
            <person name="Sitrit Y."/>
            <person name="Stielow J.B."/>
            <person name="Szollosi G."/>
            <person name="Zifcakova L."/>
            <person name="Stursova M."/>
            <person name="Spatafora J.W."/>
            <person name="Tedersoo L."/>
            <person name="Vaario L.M."/>
            <person name="Yamada A."/>
            <person name="Yan M."/>
            <person name="Wang P."/>
            <person name="Xu J."/>
            <person name="Bruns T."/>
            <person name="Baldrian P."/>
            <person name="Vilgalys R."/>
            <person name="Dunand C."/>
            <person name="Henrissat B."/>
            <person name="Grigoriev I.V."/>
            <person name="Hibbett D."/>
            <person name="Nagy L.G."/>
            <person name="Martin F.M."/>
        </authorList>
    </citation>
    <scope>NUCLEOTIDE SEQUENCE</scope>
    <source>
        <strain evidence="1">P2</strain>
    </source>
</reference>
<reference evidence="1" key="1">
    <citation type="submission" date="2019-10" db="EMBL/GenBank/DDBJ databases">
        <authorList>
            <consortium name="DOE Joint Genome Institute"/>
            <person name="Kuo A."/>
            <person name="Miyauchi S."/>
            <person name="Kiss E."/>
            <person name="Drula E."/>
            <person name="Kohler A."/>
            <person name="Sanchez-Garcia M."/>
            <person name="Andreopoulos B."/>
            <person name="Barry K.W."/>
            <person name="Bonito G."/>
            <person name="Buee M."/>
            <person name="Carver A."/>
            <person name="Chen C."/>
            <person name="Cichocki N."/>
            <person name="Clum A."/>
            <person name="Culley D."/>
            <person name="Crous P.W."/>
            <person name="Fauchery L."/>
            <person name="Girlanda M."/>
            <person name="Hayes R."/>
            <person name="Keri Z."/>
            <person name="Labutti K."/>
            <person name="Lipzen A."/>
            <person name="Lombard V."/>
            <person name="Magnuson J."/>
            <person name="Maillard F."/>
            <person name="Morin E."/>
            <person name="Murat C."/>
            <person name="Nolan M."/>
            <person name="Ohm R."/>
            <person name="Pangilinan J."/>
            <person name="Pereira M."/>
            <person name="Perotto S."/>
            <person name="Peter M."/>
            <person name="Riley R."/>
            <person name="Sitrit Y."/>
            <person name="Stielow B."/>
            <person name="Szollosi G."/>
            <person name="Zifcakova L."/>
            <person name="Stursova M."/>
            <person name="Spatafora J.W."/>
            <person name="Tedersoo L."/>
            <person name="Vaario L.-M."/>
            <person name="Yamada A."/>
            <person name="Yan M."/>
            <person name="Wang P."/>
            <person name="Xu J."/>
            <person name="Bruns T."/>
            <person name="Baldrian P."/>
            <person name="Vilgalys R."/>
            <person name="Henrissat B."/>
            <person name="Grigoriev I.V."/>
            <person name="Hibbett D."/>
            <person name="Nagy L.G."/>
            <person name="Martin F.M."/>
        </authorList>
    </citation>
    <scope>NUCLEOTIDE SEQUENCE</scope>
    <source>
        <strain evidence="1">P2</strain>
    </source>
</reference>
<gene>
    <name evidence="1" type="ORF">BDM02DRAFT_3112719</name>
</gene>
<accession>A0ACB6ZKP2</accession>
<dbReference type="Proteomes" id="UP000886501">
    <property type="component" value="Unassembled WGS sequence"/>
</dbReference>